<gene>
    <name evidence="1" type="primary">P0427B07.16</name>
</gene>
<name>Q5Z9E0_ORYSJ</name>
<dbReference type="AlphaFoldDB" id="Q5Z9E0"/>
<sequence>MGHGGSTVGKQGQMASILFHTGGVLSSTSSAAHPATSLNIWYGIIPQLMDWARLLGFFVCSGMLG</sequence>
<organism evidence="1 2">
    <name type="scientific">Oryza sativa subsp. japonica</name>
    <name type="common">Rice</name>
    <dbReference type="NCBI Taxonomy" id="39947"/>
    <lineage>
        <taxon>Eukaryota</taxon>
        <taxon>Viridiplantae</taxon>
        <taxon>Streptophyta</taxon>
        <taxon>Embryophyta</taxon>
        <taxon>Tracheophyta</taxon>
        <taxon>Spermatophyta</taxon>
        <taxon>Magnoliopsida</taxon>
        <taxon>Liliopsida</taxon>
        <taxon>Poales</taxon>
        <taxon>Poaceae</taxon>
        <taxon>BOP clade</taxon>
        <taxon>Oryzoideae</taxon>
        <taxon>Oryzeae</taxon>
        <taxon>Oryzinae</taxon>
        <taxon>Oryza</taxon>
        <taxon>Oryza sativa</taxon>
    </lineage>
</organism>
<dbReference type="Proteomes" id="UP000000763">
    <property type="component" value="Chromosome 6"/>
</dbReference>
<proteinExistence type="predicted"/>
<evidence type="ECO:0000313" key="2">
    <source>
        <dbReference type="Proteomes" id="UP000000763"/>
    </source>
</evidence>
<dbReference type="EMBL" id="AP003682">
    <property type="protein sequence ID" value="BAD53667.1"/>
    <property type="molecule type" value="Genomic_DNA"/>
</dbReference>
<reference evidence="2" key="2">
    <citation type="journal article" date="2008" name="Nucleic Acids Res.">
        <title>The rice annotation project database (RAP-DB): 2008 update.</title>
        <authorList>
            <consortium name="The rice annotation project (RAP)"/>
        </authorList>
    </citation>
    <scope>GENOME REANNOTATION</scope>
    <source>
        <strain evidence="2">cv. Nipponbare</strain>
    </source>
</reference>
<reference evidence="2" key="1">
    <citation type="journal article" date="2005" name="Nature">
        <title>The map-based sequence of the rice genome.</title>
        <authorList>
            <consortium name="International rice genome sequencing project (IRGSP)"/>
            <person name="Matsumoto T."/>
            <person name="Wu J."/>
            <person name="Kanamori H."/>
            <person name="Katayose Y."/>
            <person name="Fujisawa M."/>
            <person name="Namiki N."/>
            <person name="Mizuno H."/>
            <person name="Yamamoto K."/>
            <person name="Antonio B.A."/>
            <person name="Baba T."/>
            <person name="Sakata K."/>
            <person name="Nagamura Y."/>
            <person name="Aoki H."/>
            <person name="Arikawa K."/>
            <person name="Arita K."/>
            <person name="Bito T."/>
            <person name="Chiden Y."/>
            <person name="Fujitsuka N."/>
            <person name="Fukunaka R."/>
            <person name="Hamada M."/>
            <person name="Harada C."/>
            <person name="Hayashi A."/>
            <person name="Hijishita S."/>
            <person name="Honda M."/>
            <person name="Hosokawa S."/>
            <person name="Ichikawa Y."/>
            <person name="Idonuma A."/>
            <person name="Iijima M."/>
            <person name="Ikeda M."/>
            <person name="Ikeno M."/>
            <person name="Ito K."/>
            <person name="Ito S."/>
            <person name="Ito T."/>
            <person name="Ito Y."/>
            <person name="Ito Y."/>
            <person name="Iwabuchi A."/>
            <person name="Kamiya K."/>
            <person name="Karasawa W."/>
            <person name="Kurita K."/>
            <person name="Katagiri S."/>
            <person name="Kikuta A."/>
            <person name="Kobayashi H."/>
            <person name="Kobayashi N."/>
            <person name="Machita K."/>
            <person name="Maehara T."/>
            <person name="Masukawa M."/>
            <person name="Mizubayashi T."/>
            <person name="Mukai Y."/>
            <person name="Nagasaki H."/>
            <person name="Nagata Y."/>
            <person name="Naito S."/>
            <person name="Nakashima M."/>
            <person name="Nakama Y."/>
            <person name="Nakamichi Y."/>
            <person name="Nakamura M."/>
            <person name="Meguro A."/>
            <person name="Negishi M."/>
            <person name="Ohta I."/>
            <person name="Ohta T."/>
            <person name="Okamoto M."/>
            <person name="Ono N."/>
            <person name="Saji S."/>
            <person name="Sakaguchi M."/>
            <person name="Sakai K."/>
            <person name="Shibata M."/>
            <person name="Shimokawa T."/>
            <person name="Song J."/>
            <person name="Takazaki Y."/>
            <person name="Terasawa K."/>
            <person name="Tsugane M."/>
            <person name="Tsuji K."/>
            <person name="Ueda S."/>
            <person name="Waki K."/>
            <person name="Yamagata H."/>
            <person name="Yamamoto M."/>
            <person name="Yamamoto S."/>
            <person name="Yamane H."/>
            <person name="Yoshiki S."/>
            <person name="Yoshihara R."/>
            <person name="Yukawa K."/>
            <person name="Zhong H."/>
            <person name="Yano M."/>
            <person name="Yuan Q."/>
            <person name="Ouyang S."/>
            <person name="Liu J."/>
            <person name="Jones K.M."/>
            <person name="Gansberger K."/>
            <person name="Moffat K."/>
            <person name="Hill J."/>
            <person name="Bera J."/>
            <person name="Fadrosh D."/>
            <person name="Jin S."/>
            <person name="Johri S."/>
            <person name="Kim M."/>
            <person name="Overton L."/>
            <person name="Reardon M."/>
            <person name="Tsitrin T."/>
            <person name="Vuong H."/>
            <person name="Weaver B."/>
            <person name="Ciecko A."/>
            <person name="Tallon L."/>
            <person name="Jackson J."/>
            <person name="Pai G."/>
            <person name="Aken S.V."/>
            <person name="Utterback T."/>
            <person name="Reidmuller S."/>
            <person name="Feldblyum T."/>
            <person name="Hsiao J."/>
            <person name="Zismann V."/>
            <person name="Iobst S."/>
            <person name="de Vazeille A.R."/>
            <person name="Buell C.R."/>
            <person name="Ying K."/>
            <person name="Li Y."/>
            <person name="Lu T."/>
            <person name="Huang Y."/>
            <person name="Zhao Q."/>
            <person name="Feng Q."/>
            <person name="Zhang L."/>
            <person name="Zhu J."/>
            <person name="Weng Q."/>
            <person name="Mu J."/>
            <person name="Lu Y."/>
            <person name="Fan D."/>
            <person name="Liu Y."/>
            <person name="Guan J."/>
            <person name="Zhang Y."/>
            <person name="Yu S."/>
            <person name="Liu X."/>
            <person name="Zhang Y."/>
            <person name="Hong G."/>
            <person name="Han B."/>
            <person name="Choisne N."/>
            <person name="Demange N."/>
            <person name="Orjeda G."/>
            <person name="Samain S."/>
            <person name="Cattolico L."/>
            <person name="Pelletier E."/>
            <person name="Couloux A."/>
            <person name="Segurens B."/>
            <person name="Wincker P."/>
            <person name="D'Hont A."/>
            <person name="Scarpelli C."/>
            <person name="Weissenbach J."/>
            <person name="Salanoubat M."/>
            <person name="Quetier F."/>
            <person name="Yu Y."/>
            <person name="Kim H.R."/>
            <person name="Rambo T."/>
            <person name="Currie J."/>
            <person name="Collura K."/>
            <person name="Luo M."/>
            <person name="Yang T."/>
            <person name="Ammiraju J.S.S."/>
            <person name="Engler F."/>
            <person name="Soderlund C."/>
            <person name="Wing R.A."/>
            <person name="Palmer L.E."/>
            <person name="de la Bastide M."/>
            <person name="Spiegel L."/>
            <person name="Nascimento L."/>
            <person name="Zutavern T."/>
            <person name="O'Shaughnessy A."/>
            <person name="Dike S."/>
            <person name="Dedhia N."/>
            <person name="Preston R."/>
            <person name="Balija V."/>
            <person name="McCombie W.R."/>
            <person name="Chow T."/>
            <person name="Chen H."/>
            <person name="Chung M."/>
            <person name="Chen C."/>
            <person name="Shaw J."/>
            <person name="Wu H."/>
            <person name="Hsiao K."/>
            <person name="Chao Y."/>
            <person name="Chu M."/>
            <person name="Cheng C."/>
            <person name="Hour A."/>
            <person name="Lee P."/>
            <person name="Lin S."/>
            <person name="Lin Y."/>
            <person name="Liou J."/>
            <person name="Liu S."/>
            <person name="Hsing Y."/>
            <person name="Raghuvanshi S."/>
            <person name="Mohanty A."/>
            <person name="Bharti A.K."/>
            <person name="Gaur A."/>
            <person name="Gupta V."/>
            <person name="Kumar D."/>
            <person name="Ravi V."/>
            <person name="Vij S."/>
            <person name="Kapur A."/>
            <person name="Khurana P."/>
            <person name="Khurana P."/>
            <person name="Khurana J.P."/>
            <person name="Tyagi A.K."/>
            <person name="Gaikwad K."/>
            <person name="Singh A."/>
            <person name="Dalal V."/>
            <person name="Srivastava S."/>
            <person name="Dixit A."/>
            <person name="Pal A.K."/>
            <person name="Ghazi I.A."/>
            <person name="Yadav M."/>
            <person name="Pandit A."/>
            <person name="Bhargava A."/>
            <person name="Sureshbabu K."/>
            <person name="Batra K."/>
            <person name="Sharma T.R."/>
            <person name="Mohapatra T."/>
            <person name="Singh N.K."/>
            <person name="Messing J."/>
            <person name="Nelson A.B."/>
            <person name="Fuks G."/>
            <person name="Kavchok S."/>
            <person name="Keizer G."/>
            <person name="Linton E."/>
            <person name="Llaca V."/>
            <person name="Song R."/>
            <person name="Tanyolac B."/>
            <person name="Young S."/>
            <person name="Ho-Il K."/>
            <person name="Hahn J.H."/>
            <person name="Sangsakoo G."/>
            <person name="Vanavichit A."/>
            <person name="de Mattos Luiz.A.T."/>
            <person name="Zimmer P.D."/>
            <person name="Malone G."/>
            <person name="Dellagostin O."/>
            <person name="de Oliveira A.C."/>
            <person name="Bevan M."/>
            <person name="Bancroft I."/>
            <person name="Minx P."/>
            <person name="Cordum H."/>
            <person name="Wilson R."/>
            <person name="Cheng Z."/>
            <person name="Jin W."/>
            <person name="Jiang J."/>
            <person name="Leong S.A."/>
            <person name="Iwama H."/>
            <person name="Gojobori T."/>
            <person name="Itoh T."/>
            <person name="Niimura Y."/>
            <person name="Fujii Y."/>
            <person name="Habara T."/>
            <person name="Sakai H."/>
            <person name="Sato Y."/>
            <person name="Wilson G."/>
            <person name="Kumar K."/>
            <person name="McCouch S."/>
            <person name="Juretic N."/>
            <person name="Hoen D."/>
            <person name="Wright S."/>
            <person name="Bruskiewich R."/>
            <person name="Bureau T."/>
            <person name="Miyao A."/>
            <person name="Hirochika H."/>
            <person name="Nishikawa T."/>
            <person name="Kadowaki K."/>
            <person name="Sugiura M."/>
            <person name="Burr B."/>
            <person name="Sasaki T."/>
        </authorList>
    </citation>
    <scope>NUCLEOTIDE SEQUENCE [LARGE SCALE GENOMIC DNA]</scope>
    <source>
        <strain evidence="2">cv. Nipponbare</strain>
    </source>
</reference>
<evidence type="ECO:0000313" key="1">
    <source>
        <dbReference type="EMBL" id="BAD53667.1"/>
    </source>
</evidence>
<accession>Q5Z9E0</accession>
<protein>
    <submittedName>
        <fullName evidence="1">Uncharacterized protein</fullName>
    </submittedName>
</protein>